<sequence>MLVDKHLRQFIEVATHKNVSLAARKMGLSQPTLTHNMKKLEESLETTLLVRHAGGVTLTAAGELLLEQARVMQRIYDDTLRQLTTLRERTARPLNVGTGHAWWQPVLQPVTARYQQANPSCAINIEVGNHLRLLDLLLGNHIDLFLGHEIHGLAKNYSLIFIPLFISHDGVFVRAGHPLTGKICSKQDLVDYPSLLVTPDEEKYLHLVDDLARKKQERAAMKLNDKIIYSSNSLLTSIDIVNSSNAVMPYPVSMAGYFSRFGICPLQMGEEYNKGTIGIYIPREKIDEPHIQMLCQDIQAQVTRNSPLIATF</sequence>
<name>A0A1S2CMA8_AERSO</name>
<dbReference type="Pfam" id="PF03466">
    <property type="entry name" value="LysR_substrate"/>
    <property type="match status" value="1"/>
</dbReference>
<keyword evidence="4" id="KW-0804">Transcription</keyword>
<dbReference type="Gene3D" id="3.40.190.290">
    <property type="match status" value="1"/>
</dbReference>
<protein>
    <submittedName>
        <fullName evidence="6">LysR family transcriptional regulator</fullName>
    </submittedName>
</protein>
<dbReference type="PROSITE" id="PS50931">
    <property type="entry name" value="HTH_LYSR"/>
    <property type="match status" value="1"/>
</dbReference>
<dbReference type="InterPro" id="IPR005119">
    <property type="entry name" value="LysR_subst-bd"/>
</dbReference>
<dbReference type="GO" id="GO:0003700">
    <property type="term" value="F:DNA-binding transcription factor activity"/>
    <property type="evidence" value="ECO:0007669"/>
    <property type="project" value="InterPro"/>
</dbReference>
<evidence type="ECO:0000256" key="1">
    <source>
        <dbReference type="ARBA" id="ARBA00009437"/>
    </source>
</evidence>
<dbReference type="InterPro" id="IPR036390">
    <property type="entry name" value="WH_DNA-bd_sf"/>
</dbReference>
<organism evidence="6 7">
    <name type="scientific">Aeromonas sobria</name>
    <dbReference type="NCBI Taxonomy" id="646"/>
    <lineage>
        <taxon>Bacteria</taxon>
        <taxon>Pseudomonadati</taxon>
        <taxon>Pseudomonadota</taxon>
        <taxon>Gammaproteobacteria</taxon>
        <taxon>Aeromonadales</taxon>
        <taxon>Aeromonadaceae</taxon>
        <taxon>Aeromonas</taxon>
    </lineage>
</organism>
<reference evidence="6 7" key="1">
    <citation type="submission" date="2016-09" db="EMBL/GenBank/DDBJ databases">
        <title>Draft Genome Sequence of Aeromonas sobria Strain 08005, Isolated from Sick Rana catesbeiana.</title>
        <authorList>
            <person name="Yang Q."/>
        </authorList>
    </citation>
    <scope>NUCLEOTIDE SEQUENCE [LARGE SCALE GENOMIC DNA]</scope>
    <source>
        <strain evidence="6 7">08005</strain>
    </source>
</reference>
<dbReference type="PANTHER" id="PTHR30126">
    <property type="entry name" value="HTH-TYPE TRANSCRIPTIONAL REGULATOR"/>
    <property type="match status" value="1"/>
</dbReference>
<dbReference type="InterPro" id="IPR000847">
    <property type="entry name" value="LysR_HTH_N"/>
</dbReference>
<keyword evidence="2" id="KW-0805">Transcription regulation</keyword>
<feature type="domain" description="HTH lysR-type" evidence="5">
    <location>
        <begin position="1"/>
        <end position="59"/>
    </location>
</feature>
<dbReference type="Pfam" id="PF00126">
    <property type="entry name" value="HTH_1"/>
    <property type="match status" value="1"/>
</dbReference>
<dbReference type="EMBL" id="MKFU01000034">
    <property type="protein sequence ID" value="OHY89892.1"/>
    <property type="molecule type" value="Genomic_DNA"/>
</dbReference>
<dbReference type="STRING" id="646.BJD16_06065"/>
<evidence type="ECO:0000313" key="7">
    <source>
        <dbReference type="Proteomes" id="UP000179934"/>
    </source>
</evidence>
<dbReference type="SUPFAM" id="SSF53850">
    <property type="entry name" value="Periplasmic binding protein-like II"/>
    <property type="match status" value="1"/>
</dbReference>
<keyword evidence="3" id="KW-0238">DNA-binding</keyword>
<dbReference type="SUPFAM" id="SSF46785">
    <property type="entry name" value="Winged helix' DNA-binding domain"/>
    <property type="match status" value="1"/>
</dbReference>
<dbReference type="GO" id="GO:0000976">
    <property type="term" value="F:transcription cis-regulatory region binding"/>
    <property type="evidence" value="ECO:0007669"/>
    <property type="project" value="TreeGrafter"/>
</dbReference>
<dbReference type="Proteomes" id="UP000179934">
    <property type="component" value="Unassembled WGS sequence"/>
</dbReference>
<dbReference type="InterPro" id="IPR036388">
    <property type="entry name" value="WH-like_DNA-bd_sf"/>
</dbReference>
<evidence type="ECO:0000256" key="2">
    <source>
        <dbReference type="ARBA" id="ARBA00023015"/>
    </source>
</evidence>
<accession>A0A1S2CMA8</accession>
<dbReference type="PANTHER" id="PTHR30126:SF40">
    <property type="entry name" value="HTH-TYPE TRANSCRIPTIONAL REGULATOR GLTR"/>
    <property type="match status" value="1"/>
</dbReference>
<dbReference type="AlphaFoldDB" id="A0A1S2CMA8"/>
<comment type="similarity">
    <text evidence="1">Belongs to the LysR transcriptional regulatory family.</text>
</comment>
<comment type="caution">
    <text evidence="6">The sequence shown here is derived from an EMBL/GenBank/DDBJ whole genome shotgun (WGS) entry which is preliminary data.</text>
</comment>
<evidence type="ECO:0000313" key="6">
    <source>
        <dbReference type="EMBL" id="OHY89892.1"/>
    </source>
</evidence>
<evidence type="ECO:0000256" key="3">
    <source>
        <dbReference type="ARBA" id="ARBA00023125"/>
    </source>
</evidence>
<dbReference type="PRINTS" id="PR00039">
    <property type="entry name" value="HTHLYSR"/>
</dbReference>
<dbReference type="Gene3D" id="1.10.10.10">
    <property type="entry name" value="Winged helix-like DNA-binding domain superfamily/Winged helix DNA-binding domain"/>
    <property type="match status" value="1"/>
</dbReference>
<proteinExistence type="inferred from homology"/>
<gene>
    <name evidence="6" type="ORF">BJD16_06065</name>
</gene>
<evidence type="ECO:0000256" key="4">
    <source>
        <dbReference type="ARBA" id="ARBA00023163"/>
    </source>
</evidence>
<evidence type="ECO:0000259" key="5">
    <source>
        <dbReference type="PROSITE" id="PS50931"/>
    </source>
</evidence>